<dbReference type="AlphaFoldDB" id="A0A6A2ZTK9"/>
<name>A0A6A2ZTK9_HIBSY</name>
<accession>A0A6A2ZTK9</accession>
<protein>
    <submittedName>
        <fullName evidence="1">Uncharacterized protein</fullName>
    </submittedName>
</protein>
<dbReference type="EMBL" id="VEPZ02001092">
    <property type="protein sequence ID" value="KAE8695258.1"/>
    <property type="molecule type" value="Genomic_DNA"/>
</dbReference>
<gene>
    <name evidence="1" type="ORF">F3Y22_tig00110729pilonHSYRG00190</name>
</gene>
<dbReference type="OrthoDB" id="900224at2759"/>
<dbReference type="PANTHER" id="PTHR33384:SF52">
    <property type="entry name" value="DUF3741 DOMAIN-CONTAINING PROTEIN"/>
    <property type="match status" value="1"/>
</dbReference>
<reference evidence="1" key="1">
    <citation type="submission" date="2019-09" db="EMBL/GenBank/DDBJ databases">
        <title>Draft genome information of white flower Hibiscus syriacus.</title>
        <authorList>
            <person name="Kim Y.-M."/>
        </authorList>
    </citation>
    <scope>NUCLEOTIDE SEQUENCE [LARGE SCALE GENOMIC DNA]</scope>
    <source>
        <strain evidence="1">YM2019G1</strain>
    </source>
</reference>
<evidence type="ECO:0000313" key="2">
    <source>
        <dbReference type="Proteomes" id="UP000436088"/>
    </source>
</evidence>
<proteinExistence type="predicted"/>
<sequence>MDHCNLLQNAAVSAYDHHRAVPLVCPKPRRIGVLANNPNRPLRLHLSHHSEISDISAGGAELLDIILKKEDFGIEPYADQVSPPPPFFHGSPPRRVSNPLVHDAEFGVESFAALQISSPLSPSSSSLHKGGCTRMRFGYKPAKVRVEGFDCLNRNSQNSSISAMA</sequence>
<evidence type="ECO:0000313" key="1">
    <source>
        <dbReference type="EMBL" id="KAE8695258.1"/>
    </source>
</evidence>
<keyword evidence="2" id="KW-1185">Reference proteome</keyword>
<dbReference type="PANTHER" id="PTHR33384">
    <property type="entry name" value="EXPRESSED PROTEIN"/>
    <property type="match status" value="1"/>
</dbReference>
<comment type="caution">
    <text evidence="1">The sequence shown here is derived from an EMBL/GenBank/DDBJ whole genome shotgun (WGS) entry which is preliminary data.</text>
</comment>
<dbReference type="Proteomes" id="UP000436088">
    <property type="component" value="Unassembled WGS sequence"/>
</dbReference>
<organism evidence="1 2">
    <name type="scientific">Hibiscus syriacus</name>
    <name type="common">Rose of Sharon</name>
    <dbReference type="NCBI Taxonomy" id="106335"/>
    <lineage>
        <taxon>Eukaryota</taxon>
        <taxon>Viridiplantae</taxon>
        <taxon>Streptophyta</taxon>
        <taxon>Embryophyta</taxon>
        <taxon>Tracheophyta</taxon>
        <taxon>Spermatophyta</taxon>
        <taxon>Magnoliopsida</taxon>
        <taxon>eudicotyledons</taxon>
        <taxon>Gunneridae</taxon>
        <taxon>Pentapetalae</taxon>
        <taxon>rosids</taxon>
        <taxon>malvids</taxon>
        <taxon>Malvales</taxon>
        <taxon>Malvaceae</taxon>
        <taxon>Malvoideae</taxon>
        <taxon>Hibiscus</taxon>
    </lineage>
</organism>